<feature type="transmembrane region" description="Helical" evidence="1">
    <location>
        <begin position="239"/>
        <end position="258"/>
    </location>
</feature>
<gene>
    <name evidence="2" type="ORF">VIBNI_B0111</name>
</gene>
<protein>
    <submittedName>
        <fullName evidence="2">Putative NnrS protein</fullName>
    </submittedName>
</protein>
<sequence length="392" mass="43743">MNHLFNSKASLYACGFRPFFLLATSYTLLLMLYAVLFNNASPPPPSNVWFMHELIFGSGSAVIAGFLLTAFPAWTDTERVAGKRLILLVALWVSARVLGWISPMIGVLPMQLMNVAFSLLLLSVLIRPILDARQARHRIFYYYLALYCSGALVGYFFWIEDNLDLTRQWLIVSGGVFVILMMIVFSRMSMVIVNHALERFDVTDQRHLARPPRRNFAIGTIVLFLAVDLWMPGSSVSGWLALACTCAILNILNDWHLPKAWREPYYQAGYAFYLLIAVGFGITGIGNIWGVSISGSALLTLFAETAAIAVLVIMLVVGQKHTGYPLQYSLSIRLMLVAMPLAATLQLGQVFYVTSHKAPHALPVILIALCFTFYLVSFWSKLTRIRVDGKSG</sequence>
<feature type="transmembrane region" description="Helical" evidence="1">
    <location>
        <begin position="358"/>
        <end position="376"/>
    </location>
</feature>
<accession>U4KB13</accession>
<evidence type="ECO:0000313" key="3">
    <source>
        <dbReference type="Proteomes" id="UP000016895"/>
    </source>
</evidence>
<dbReference type="InterPro" id="IPR010266">
    <property type="entry name" value="NnrS"/>
</dbReference>
<evidence type="ECO:0000256" key="1">
    <source>
        <dbReference type="SAM" id="Phobius"/>
    </source>
</evidence>
<feature type="transmembrane region" description="Helical" evidence="1">
    <location>
        <begin position="170"/>
        <end position="193"/>
    </location>
</feature>
<keyword evidence="1" id="KW-0812">Transmembrane</keyword>
<dbReference type="STRING" id="28173.VIBNI_B0111"/>
<feature type="transmembrane region" description="Helical" evidence="1">
    <location>
        <begin position="85"/>
        <end position="105"/>
    </location>
</feature>
<proteinExistence type="predicted"/>
<dbReference type="Proteomes" id="UP000016895">
    <property type="component" value="Chromosome 2"/>
</dbReference>
<keyword evidence="3" id="KW-1185">Reference proteome</keyword>
<name>U4KB13_9VIBR</name>
<keyword evidence="1" id="KW-1133">Transmembrane helix</keyword>
<dbReference type="RefSeq" id="WP_022560617.1">
    <property type="nucleotide sequence ID" value="NC_022543.1"/>
</dbReference>
<feature type="transmembrane region" description="Helical" evidence="1">
    <location>
        <begin position="270"/>
        <end position="291"/>
    </location>
</feature>
<feature type="transmembrane region" description="Helical" evidence="1">
    <location>
        <begin position="12"/>
        <end position="34"/>
    </location>
</feature>
<feature type="transmembrane region" description="Helical" evidence="1">
    <location>
        <begin position="139"/>
        <end position="158"/>
    </location>
</feature>
<feature type="transmembrane region" description="Helical" evidence="1">
    <location>
        <begin position="111"/>
        <end position="130"/>
    </location>
</feature>
<organism evidence="2 3">
    <name type="scientific">Vibrio nigripulchritudo</name>
    <dbReference type="NCBI Taxonomy" id="28173"/>
    <lineage>
        <taxon>Bacteria</taxon>
        <taxon>Pseudomonadati</taxon>
        <taxon>Pseudomonadota</taxon>
        <taxon>Gammaproteobacteria</taxon>
        <taxon>Vibrionales</taxon>
        <taxon>Vibrionaceae</taxon>
        <taxon>Vibrio</taxon>
    </lineage>
</organism>
<reference evidence="2 3" key="1">
    <citation type="journal article" date="2013" name="ISME J.">
        <title>Comparative genomics of pathogenic lineages of Vibrio nigripulchritudo identifies virulence-associated traits.</title>
        <authorList>
            <person name="Goudenege D."/>
            <person name="Labreuche Y."/>
            <person name="Krin E."/>
            <person name="Ansquer D."/>
            <person name="Mangenot S."/>
            <person name="Calteau A."/>
            <person name="Medigue C."/>
            <person name="Mazel D."/>
            <person name="Polz M.F."/>
            <person name="Le Roux F."/>
        </authorList>
    </citation>
    <scope>NUCLEOTIDE SEQUENCE [LARGE SCALE GENOMIC DNA]</scope>
    <source>
        <strain evidence="3">SnF1</strain>
    </source>
</reference>
<feature type="transmembrane region" description="Helical" evidence="1">
    <location>
        <begin position="297"/>
        <end position="318"/>
    </location>
</feature>
<feature type="transmembrane region" description="Helical" evidence="1">
    <location>
        <begin position="214"/>
        <end position="233"/>
    </location>
</feature>
<dbReference type="EMBL" id="FO203527">
    <property type="protein sequence ID" value="CCO59942.1"/>
    <property type="molecule type" value="Genomic_DNA"/>
</dbReference>
<feature type="transmembrane region" description="Helical" evidence="1">
    <location>
        <begin position="54"/>
        <end position="73"/>
    </location>
</feature>
<dbReference type="Pfam" id="PF05940">
    <property type="entry name" value="NnrS"/>
    <property type="match status" value="1"/>
</dbReference>
<dbReference type="OrthoDB" id="9770040at2"/>
<dbReference type="PATRIC" id="fig|1260221.3.peg.3800"/>
<dbReference type="KEGG" id="vni:VIBNI_B0111"/>
<evidence type="ECO:0000313" key="2">
    <source>
        <dbReference type="EMBL" id="CCO59942.1"/>
    </source>
</evidence>
<dbReference type="AlphaFoldDB" id="U4KB13"/>
<keyword evidence="1" id="KW-0472">Membrane</keyword>
<feature type="transmembrane region" description="Helical" evidence="1">
    <location>
        <begin position="330"/>
        <end position="352"/>
    </location>
</feature>